<dbReference type="RefSeq" id="WP_159454398.1">
    <property type="nucleotide sequence ID" value="NZ_FUZZ01000004.1"/>
</dbReference>
<organism evidence="3 4">
    <name type="scientific">Chitinophaga ginsengisegetis</name>
    <dbReference type="NCBI Taxonomy" id="393003"/>
    <lineage>
        <taxon>Bacteria</taxon>
        <taxon>Pseudomonadati</taxon>
        <taxon>Bacteroidota</taxon>
        <taxon>Chitinophagia</taxon>
        <taxon>Chitinophagales</taxon>
        <taxon>Chitinophagaceae</taxon>
        <taxon>Chitinophaga</taxon>
    </lineage>
</organism>
<evidence type="ECO:0000256" key="1">
    <source>
        <dbReference type="SAM" id="SignalP"/>
    </source>
</evidence>
<dbReference type="Pfam" id="PF13568">
    <property type="entry name" value="OMP_b-brl_2"/>
    <property type="match status" value="1"/>
</dbReference>
<evidence type="ECO:0000259" key="2">
    <source>
        <dbReference type="Pfam" id="PF13568"/>
    </source>
</evidence>
<dbReference type="EMBL" id="FUZZ01000004">
    <property type="protein sequence ID" value="SKD08724.1"/>
    <property type="molecule type" value="Genomic_DNA"/>
</dbReference>
<keyword evidence="4" id="KW-1185">Reference proteome</keyword>
<feature type="domain" description="Outer membrane protein beta-barrel" evidence="2">
    <location>
        <begin position="28"/>
        <end position="233"/>
    </location>
</feature>
<dbReference type="SUPFAM" id="SSF56935">
    <property type="entry name" value="Porins"/>
    <property type="match status" value="1"/>
</dbReference>
<feature type="chain" id="PRO_5012323781" evidence="1">
    <location>
        <begin position="23"/>
        <end position="257"/>
    </location>
</feature>
<proteinExistence type="predicted"/>
<reference evidence="4" key="1">
    <citation type="submission" date="2017-02" db="EMBL/GenBank/DDBJ databases">
        <authorList>
            <person name="Varghese N."/>
            <person name="Submissions S."/>
        </authorList>
    </citation>
    <scope>NUCLEOTIDE SEQUENCE [LARGE SCALE GENOMIC DNA]</scope>
    <source>
        <strain evidence="4">DSM 18108</strain>
    </source>
</reference>
<dbReference type="InterPro" id="IPR025665">
    <property type="entry name" value="Beta-barrel_OMP_2"/>
</dbReference>
<gene>
    <name evidence="3" type="ORF">SAMN05660461_4600</name>
</gene>
<dbReference type="Proteomes" id="UP000190166">
    <property type="component" value="Unassembled WGS sequence"/>
</dbReference>
<sequence length="257" mass="28551">MMNIKITGMMLGMLTAATALFAQDNGHAQTNTHGFKRILEHRILAGFNFGGTAPVGLPNTIRKIETYRPEFSPSLGYELSYRKTKKWGVAVAVKLDYKGMFTKDEVQYFPTIITTSDGGRFEGDFTGKNETTVRNACVSFPISLVYTPGDRWRFNLGGYVAWLFSSNFHGNVSDGYIRNGGSLGEKVNITEATFDFGTEVRSFDAGVQGGAAYRVGRKLSVDGNLNWGLRPIFPDDFKGMDFPLYNIYMTLGVTYKI</sequence>
<feature type="signal peptide" evidence="1">
    <location>
        <begin position="1"/>
        <end position="22"/>
    </location>
</feature>
<accession>A0A1T5P7I4</accession>
<dbReference type="STRING" id="393003.SAMN05660461_4600"/>
<protein>
    <submittedName>
        <fullName evidence="3">Outer membrane protein beta-barrel domain-containing protein</fullName>
    </submittedName>
</protein>
<keyword evidence="1" id="KW-0732">Signal</keyword>
<name>A0A1T5P7I4_9BACT</name>
<evidence type="ECO:0000313" key="3">
    <source>
        <dbReference type="EMBL" id="SKD08724.1"/>
    </source>
</evidence>
<evidence type="ECO:0000313" key="4">
    <source>
        <dbReference type="Proteomes" id="UP000190166"/>
    </source>
</evidence>
<dbReference type="AlphaFoldDB" id="A0A1T5P7I4"/>